<comment type="subcellular location">
    <subcellularLocation>
        <location evidence="1">Cell inner membrane</location>
        <topology evidence="1">Multi-pass membrane protein</topology>
    </subcellularLocation>
</comment>
<feature type="transmembrane region" description="Helical" evidence="9">
    <location>
        <begin position="12"/>
        <end position="31"/>
    </location>
</feature>
<dbReference type="Pfam" id="PF00015">
    <property type="entry name" value="MCPsignal"/>
    <property type="match status" value="1"/>
</dbReference>
<evidence type="ECO:0000313" key="14">
    <source>
        <dbReference type="Proteomes" id="UP000659697"/>
    </source>
</evidence>
<evidence type="ECO:0000256" key="6">
    <source>
        <dbReference type="ARBA" id="ARBA00023224"/>
    </source>
</evidence>
<dbReference type="SMART" id="SM00283">
    <property type="entry name" value="MA"/>
    <property type="match status" value="1"/>
</dbReference>
<protein>
    <submittedName>
        <fullName evidence="13">Chemotaxis transducer</fullName>
    </submittedName>
</protein>
<dbReference type="Gene3D" id="1.10.287.950">
    <property type="entry name" value="Methyl-accepting chemotaxis protein"/>
    <property type="match status" value="1"/>
</dbReference>
<dbReference type="SUPFAM" id="SSF58104">
    <property type="entry name" value="Methyl-accepting chemotaxis protein (MCP) signaling domain"/>
    <property type="match status" value="1"/>
</dbReference>
<feature type="transmembrane region" description="Helical" evidence="9">
    <location>
        <begin position="190"/>
        <end position="210"/>
    </location>
</feature>
<keyword evidence="14" id="KW-1185">Reference proteome</keyword>
<evidence type="ECO:0000259" key="12">
    <source>
        <dbReference type="PROSITE" id="PS50885"/>
    </source>
</evidence>
<dbReference type="InterPro" id="IPR000727">
    <property type="entry name" value="T_SNARE_dom"/>
</dbReference>
<keyword evidence="4 9" id="KW-1133">Transmembrane helix</keyword>
<dbReference type="Pfam" id="PF12729">
    <property type="entry name" value="4HB_MCP_1"/>
    <property type="match status" value="1"/>
</dbReference>
<keyword evidence="2" id="KW-0997">Cell inner membrane</keyword>
<dbReference type="PANTHER" id="PTHR32089">
    <property type="entry name" value="METHYL-ACCEPTING CHEMOTAXIS PROTEIN MCPB"/>
    <property type="match status" value="1"/>
</dbReference>
<evidence type="ECO:0000256" key="7">
    <source>
        <dbReference type="ARBA" id="ARBA00029447"/>
    </source>
</evidence>
<sequence>MLNNISVRTRLFLLSAIPVITLVITVIFSYAEMRKLNQGIDSLYFDRVVALNQLKRVSDAYAVTSVDTFHKHKSGIMDKFSALNALEQASQTAQVNWQAYLGTQLTSEERSLIQQVETHLTPFLRQFQLFRNGIENDSFHQLSESAFNNQLYSAADPLSAALDNLIVLQLTESDKFRQTAEANFSQFTRFFAIVIISVIVLLMIIAKFIYSSINTPLTSLRTSIEQVGQHLDLRVRVNCIGRDELAATGNTFNHTLEKLQGFFAELGGAIQQMATASEQMHSISIRVSNTADEQSHKATLIATAVTEMSAAIQEVAGNALATSEQANTTDTLSQQGYQSVRDNVAAINQLSSALVNSAEIISNLNQESDKISQVLAVIRSIAEQTNLLALNAAIEAARAGEAGRGFAVVADEVRTLATSTQQATESIKIMIENLQRSSKSAVSSMQASEQYAQLSVDKAGNAGTIIENIKNSISTIVDMNVQISTATEEQTIVADDISRNISDFTVSIGEVSRSARESSTASEMLAHLAAKLQTQARAFKV</sequence>
<keyword evidence="3 9" id="KW-0812">Transmembrane</keyword>
<dbReference type="Proteomes" id="UP000659697">
    <property type="component" value="Unassembled WGS sequence"/>
</dbReference>
<dbReference type="InterPro" id="IPR004090">
    <property type="entry name" value="Chemotax_Me-accpt_rcpt"/>
</dbReference>
<dbReference type="InterPro" id="IPR003660">
    <property type="entry name" value="HAMP_dom"/>
</dbReference>
<dbReference type="PANTHER" id="PTHR32089:SF119">
    <property type="entry name" value="METHYL-ACCEPTING CHEMOTAXIS PROTEIN CTPL"/>
    <property type="match status" value="1"/>
</dbReference>
<reference evidence="14" key="1">
    <citation type="journal article" date="2019" name="Int. J. Syst. Evol. Microbiol.">
        <title>The Global Catalogue of Microorganisms (GCM) 10K type strain sequencing project: providing services to taxonomists for standard genome sequencing and annotation.</title>
        <authorList>
            <consortium name="The Broad Institute Genomics Platform"/>
            <consortium name="The Broad Institute Genome Sequencing Center for Infectious Disease"/>
            <person name="Wu L."/>
            <person name="Ma J."/>
        </authorList>
    </citation>
    <scope>NUCLEOTIDE SEQUENCE [LARGE SCALE GENOMIC DNA]</scope>
    <source>
        <strain evidence="14">CGMCC 1.7003</strain>
    </source>
</reference>
<comment type="caution">
    <text evidence="13">The sequence shown here is derived from an EMBL/GenBank/DDBJ whole genome shotgun (WGS) entry which is preliminary data.</text>
</comment>
<evidence type="ECO:0000256" key="9">
    <source>
        <dbReference type="SAM" id="Phobius"/>
    </source>
</evidence>
<dbReference type="CDD" id="cd11386">
    <property type="entry name" value="MCP_signal"/>
    <property type="match status" value="1"/>
</dbReference>
<feature type="domain" description="Methyl-accepting transducer" evidence="10">
    <location>
        <begin position="269"/>
        <end position="505"/>
    </location>
</feature>
<comment type="similarity">
    <text evidence="7">Belongs to the methyl-accepting chemotaxis (MCP) protein family.</text>
</comment>
<organism evidence="13 14">
    <name type="scientific">Alishewanella longhuensis</name>
    <dbReference type="NCBI Taxonomy" id="1091037"/>
    <lineage>
        <taxon>Bacteria</taxon>
        <taxon>Pseudomonadati</taxon>
        <taxon>Pseudomonadota</taxon>
        <taxon>Gammaproteobacteria</taxon>
        <taxon>Alteromonadales</taxon>
        <taxon>Alteromonadaceae</taxon>
        <taxon>Alishewanella</taxon>
    </lineage>
</organism>
<dbReference type="Pfam" id="PF00672">
    <property type="entry name" value="HAMP"/>
    <property type="match status" value="1"/>
</dbReference>
<gene>
    <name evidence="13" type="ORF">GCM10010919_08350</name>
</gene>
<keyword evidence="6 8" id="KW-0807">Transducer</keyword>
<evidence type="ECO:0000256" key="3">
    <source>
        <dbReference type="ARBA" id="ARBA00022692"/>
    </source>
</evidence>
<keyword evidence="2" id="KW-1003">Cell membrane</keyword>
<dbReference type="PRINTS" id="PR00260">
    <property type="entry name" value="CHEMTRNSDUCR"/>
</dbReference>
<evidence type="ECO:0000256" key="4">
    <source>
        <dbReference type="ARBA" id="ARBA00022989"/>
    </source>
</evidence>
<dbReference type="RefSeq" id="WP_189430556.1">
    <property type="nucleotide sequence ID" value="NZ_BNAO01000002.1"/>
</dbReference>
<dbReference type="CDD" id="cd06225">
    <property type="entry name" value="HAMP"/>
    <property type="match status" value="1"/>
</dbReference>
<accession>A0ABQ3KWI6</accession>
<dbReference type="InterPro" id="IPR024478">
    <property type="entry name" value="HlyB_4HB_MCP"/>
</dbReference>
<feature type="domain" description="HAMP" evidence="12">
    <location>
        <begin position="211"/>
        <end position="264"/>
    </location>
</feature>
<evidence type="ECO:0000259" key="11">
    <source>
        <dbReference type="PROSITE" id="PS50192"/>
    </source>
</evidence>
<dbReference type="PROSITE" id="PS50111">
    <property type="entry name" value="CHEMOTAXIS_TRANSDUC_2"/>
    <property type="match status" value="1"/>
</dbReference>
<dbReference type="InterPro" id="IPR004089">
    <property type="entry name" value="MCPsignal_dom"/>
</dbReference>
<evidence type="ECO:0000256" key="1">
    <source>
        <dbReference type="ARBA" id="ARBA00004429"/>
    </source>
</evidence>
<dbReference type="SMART" id="SM00304">
    <property type="entry name" value="HAMP"/>
    <property type="match status" value="1"/>
</dbReference>
<evidence type="ECO:0000256" key="8">
    <source>
        <dbReference type="PROSITE-ProRule" id="PRU00284"/>
    </source>
</evidence>
<evidence type="ECO:0000256" key="2">
    <source>
        <dbReference type="ARBA" id="ARBA00022519"/>
    </source>
</evidence>
<name>A0ABQ3KWI6_9ALTE</name>
<evidence type="ECO:0000259" key="10">
    <source>
        <dbReference type="PROSITE" id="PS50111"/>
    </source>
</evidence>
<dbReference type="EMBL" id="BNAO01000002">
    <property type="protein sequence ID" value="GHG63014.1"/>
    <property type="molecule type" value="Genomic_DNA"/>
</dbReference>
<dbReference type="PROSITE" id="PS50885">
    <property type="entry name" value="HAMP"/>
    <property type="match status" value="1"/>
</dbReference>
<evidence type="ECO:0000256" key="5">
    <source>
        <dbReference type="ARBA" id="ARBA00023136"/>
    </source>
</evidence>
<dbReference type="PROSITE" id="PS50192">
    <property type="entry name" value="T_SNARE"/>
    <property type="match status" value="1"/>
</dbReference>
<evidence type="ECO:0000313" key="13">
    <source>
        <dbReference type="EMBL" id="GHG63014.1"/>
    </source>
</evidence>
<keyword evidence="5 9" id="KW-0472">Membrane</keyword>
<feature type="domain" description="T-SNARE coiled-coil homology" evidence="11">
    <location>
        <begin position="466"/>
        <end position="518"/>
    </location>
</feature>
<proteinExistence type="inferred from homology"/>